<proteinExistence type="predicted"/>
<evidence type="ECO:0000313" key="1">
    <source>
        <dbReference type="EMBL" id="WXC80817.1"/>
    </source>
</evidence>
<keyword evidence="2" id="KW-1185">Reference proteome</keyword>
<dbReference type="EMBL" id="CP147711">
    <property type="protein sequence ID" value="WXC80817.1"/>
    <property type="molecule type" value="Genomic_DNA"/>
</dbReference>
<protein>
    <recommendedName>
        <fullName evidence="3">Lipoprotein</fullName>
    </recommendedName>
</protein>
<dbReference type="RefSeq" id="WP_338834117.1">
    <property type="nucleotide sequence ID" value="NZ_CP147711.1"/>
</dbReference>
<sequence length="210" mass="23472">MRRLAILTTALLALGGCKQELSKEKGELMDAVMFALYNIEENSKGRTGEQSPLQRQIVDQSIEFWRIGRNGIGTSSDEINQKIQNSAYVRYKWIISSPEPCVFRKREFTEFSQGKSQEDFSAYTMGGIGSDGVVDLNKASRFVLLSEPPLTQIAITGPAVHCVADGWCENYFNTTVDIDGYTPRGEKPYVVQRKEKAIDLIKKACPGKAY</sequence>
<evidence type="ECO:0008006" key="3">
    <source>
        <dbReference type="Google" id="ProtNLM"/>
    </source>
</evidence>
<gene>
    <name evidence="1" type="ORF">WDK88_04000</name>
</gene>
<reference evidence="1" key="1">
    <citation type="journal article" date="2021" name="Int. J. Syst. Evol. Microbiol.">
        <title>Bradyrhizobium septentrionale sp. nov. (sv. septentrionale) and Bradyrhizobium quebecense sp. nov. (sv. septentrionale) associated with legumes native to Canada possess rearranged symbiosis genes and numerous insertion sequences.</title>
        <authorList>
            <person name="Bromfield E.S.P."/>
            <person name="Cloutier S."/>
        </authorList>
    </citation>
    <scope>NUCLEOTIDE SEQUENCE</scope>
    <source>
        <strain evidence="1">5S5</strain>
    </source>
</reference>
<dbReference type="PROSITE" id="PS51257">
    <property type="entry name" value="PROKAR_LIPOPROTEIN"/>
    <property type="match status" value="1"/>
</dbReference>
<evidence type="ECO:0000313" key="2">
    <source>
        <dbReference type="Proteomes" id="UP001432046"/>
    </source>
</evidence>
<organism evidence="1 2">
    <name type="scientific">Bradyrhizobium septentrionale</name>
    <dbReference type="NCBI Taxonomy" id="1404411"/>
    <lineage>
        <taxon>Bacteria</taxon>
        <taxon>Pseudomonadati</taxon>
        <taxon>Pseudomonadota</taxon>
        <taxon>Alphaproteobacteria</taxon>
        <taxon>Hyphomicrobiales</taxon>
        <taxon>Nitrobacteraceae</taxon>
        <taxon>Bradyrhizobium</taxon>
    </lineage>
</organism>
<reference evidence="1" key="2">
    <citation type="submission" date="2024-03" db="EMBL/GenBank/DDBJ databases">
        <authorList>
            <person name="Bromfield E.S.P."/>
            <person name="Cloutier S."/>
        </authorList>
    </citation>
    <scope>NUCLEOTIDE SEQUENCE</scope>
    <source>
        <strain evidence="1">5S5</strain>
    </source>
</reference>
<name>A0ABZ2P0U2_9BRAD</name>
<accession>A0ABZ2P0U2</accession>
<dbReference type="Proteomes" id="UP001432046">
    <property type="component" value="Chromosome"/>
</dbReference>